<keyword evidence="3" id="KW-1185">Reference proteome</keyword>
<dbReference type="Gene3D" id="3.30.9.10">
    <property type="entry name" value="D-Amino Acid Oxidase, subunit A, domain 2"/>
    <property type="match status" value="1"/>
</dbReference>
<gene>
    <name evidence="2" type="ORF">ACFOZ1_14050</name>
</gene>
<reference evidence="3" key="1">
    <citation type="journal article" date="2019" name="Int. J. Syst. Evol. Microbiol.">
        <title>The Global Catalogue of Microorganisms (GCM) 10K type strain sequencing project: providing services to taxonomists for standard genome sequencing and annotation.</title>
        <authorList>
            <consortium name="The Broad Institute Genomics Platform"/>
            <consortium name="The Broad Institute Genome Sequencing Center for Infectious Disease"/>
            <person name="Wu L."/>
            <person name="Ma J."/>
        </authorList>
    </citation>
    <scope>NUCLEOTIDE SEQUENCE [LARGE SCALE GENOMIC DNA]</scope>
    <source>
        <strain evidence="3">KACC 14058</strain>
    </source>
</reference>
<dbReference type="InterPro" id="IPR036188">
    <property type="entry name" value="FAD/NAD-bd_sf"/>
</dbReference>
<evidence type="ECO:0000313" key="3">
    <source>
        <dbReference type="Proteomes" id="UP001595880"/>
    </source>
</evidence>
<dbReference type="SUPFAM" id="SSF51905">
    <property type="entry name" value="FAD/NAD(P)-binding domain"/>
    <property type="match status" value="1"/>
</dbReference>
<keyword evidence="2" id="KW-0560">Oxidoreductase</keyword>
<dbReference type="Proteomes" id="UP001595880">
    <property type="component" value="Unassembled WGS sequence"/>
</dbReference>
<dbReference type="EC" id="1.-.-.-" evidence="2"/>
<dbReference type="Pfam" id="PF01266">
    <property type="entry name" value="DAO"/>
    <property type="match status" value="1"/>
</dbReference>
<protein>
    <submittedName>
        <fullName evidence="2">NAD(P)/FAD-dependent oxidoreductase</fullName>
        <ecNumber evidence="2">1.-.-.-</ecNumber>
    </submittedName>
</protein>
<organism evidence="2 3">
    <name type="scientific">Gracilibacillus marinus</name>
    <dbReference type="NCBI Taxonomy" id="630535"/>
    <lineage>
        <taxon>Bacteria</taxon>
        <taxon>Bacillati</taxon>
        <taxon>Bacillota</taxon>
        <taxon>Bacilli</taxon>
        <taxon>Bacillales</taxon>
        <taxon>Bacillaceae</taxon>
        <taxon>Gracilibacillus</taxon>
    </lineage>
</organism>
<dbReference type="RefSeq" id="WP_390200298.1">
    <property type="nucleotide sequence ID" value="NZ_JBHSDV010000005.1"/>
</dbReference>
<evidence type="ECO:0000259" key="1">
    <source>
        <dbReference type="Pfam" id="PF01266"/>
    </source>
</evidence>
<sequence>MQLHKGDLYWDETKKDTTYLTLEKDVCTDTLIIGGGMTGAILSHVLGKSGREVMVVDKAIPGYGSSWGNTGMIQYNSDMLLHDMAKKHGKKKAVDFYQLSIDAMNQLDSIVAELPDDVGYSRTHSLYLAKEKDDLASMKDNYAMLTNHSFPCEWLTEEKLKNDYNIHAYGAIRTGNDAGLNPFKMVQAIHKSNLNKGIPIYHECTVEKIVEGDQFCVYTANGHKITCENLIIATGYAKDMYKPIEEMAKRNTTYSFVTKPLQVPLWGNKEMIWDSATDYLYFRVNEENRLIAGGMDESGADLSTHQEIKETCEKLLQSAKNYYPDLKAEIDHTWQSVFGVSKDGLPFIGQDPVNPNKYFALGFGGNGTCYSVAAAMIINDFLHNRTHPYAYTTAFPRS</sequence>
<feature type="domain" description="FAD dependent oxidoreductase" evidence="1">
    <location>
        <begin position="29"/>
        <end position="378"/>
    </location>
</feature>
<comment type="caution">
    <text evidence="2">The sequence shown here is derived from an EMBL/GenBank/DDBJ whole genome shotgun (WGS) entry which is preliminary data.</text>
</comment>
<dbReference type="PANTHER" id="PTHR13847">
    <property type="entry name" value="SARCOSINE DEHYDROGENASE-RELATED"/>
    <property type="match status" value="1"/>
</dbReference>
<dbReference type="Gene3D" id="3.50.50.60">
    <property type="entry name" value="FAD/NAD(P)-binding domain"/>
    <property type="match status" value="1"/>
</dbReference>
<proteinExistence type="predicted"/>
<dbReference type="EMBL" id="JBHSDV010000005">
    <property type="protein sequence ID" value="MFC4388921.1"/>
    <property type="molecule type" value="Genomic_DNA"/>
</dbReference>
<evidence type="ECO:0000313" key="2">
    <source>
        <dbReference type="EMBL" id="MFC4388921.1"/>
    </source>
</evidence>
<dbReference type="GO" id="GO:0016491">
    <property type="term" value="F:oxidoreductase activity"/>
    <property type="evidence" value="ECO:0007669"/>
    <property type="project" value="UniProtKB-KW"/>
</dbReference>
<accession>A0ABV8VZ22</accession>
<dbReference type="InterPro" id="IPR006076">
    <property type="entry name" value="FAD-dep_OxRdtase"/>
</dbReference>
<dbReference type="PANTHER" id="PTHR13847:SF201">
    <property type="entry name" value="PUTATIBE OXIDOREDUCTASE"/>
    <property type="match status" value="1"/>
</dbReference>
<name>A0ABV8VZ22_9BACI</name>